<gene>
    <name evidence="3" type="ORF">DNR46_26435</name>
</gene>
<sequence length="121" mass="13643">MHGRDMVSRKQTPAFRMHLVFFVTFTSLGYGDYVPEGLGRFFAIFDVVSGLALTALLIGKFASERQSAILVLLHTSDCQQRISGFAQELEQLGHAIADLTRRPIRNRSGRRCGTWPSSWRL</sequence>
<name>A0A3M9X3V1_9HYPH</name>
<comment type="caution">
    <text evidence="3">The sequence shown here is derived from an EMBL/GenBank/DDBJ whole genome shotgun (WGS) entry which is preliminary data.</text>
</comment>
<dbReference type="InterPro" id="IPR013099">
    <property type="entry name" value="K_chnl_dom"/>
</dbReference>
<keyword evidence="1" id="KW-0812">Transmembrane</keyword>
<dbReference type="Proteomes" id="UP000275436">
    <property type="component" value="Unassembled WGS sequence"/>
</dbReference>
<keyword evidence="1" id="KW-1133">Transmembrane helix</keyword>
<dbReference type="EMBL" id="QKOD01000009">
    <property type="protein sequence ID" value="RNJ42677.1"/>
    <property type="molecule type" value="Genomic_DNA"/>
</dbReference>
<reference evidence="3 4" key="1">
    <citation type="journal article" date="2018" name="Mol. Plant Microbe Interact.">
        <title>Taxonomically Different Co-Microsymbionts of a Relict Legume, Oxytropis popoviana, Have Complementary Sets of Symbiotic Genes and Together Increase the Efficiency of Plant Nodulation.</title>
        <authorList>
            <person name="Safronova V."/>
            <person name="Belimov A."/>
            <person name="Sazanova A."/>
            <person name="Chirak E."/>
            <person name="Verkhozina A."/>
            <person name="Kuznetsova I."/>
            <person name="Andronov E."/>
            <person name="Puhalsky J."/>
            <person name="Tikhonovich I."/>
        </authorList>
    </citation>
    <scope>NUCLEOTIDE SEQUENCE [LARGE SCALE GENOMIC DNA]</scope>
    <source>
        <strain evidence="3 4">Opo-235</strain>
    </source>
</reference>
<dbReference type="Gene3D" id="1.10.287.70">
    <property type="match status" value="1"/>
</dbReference>
<evidence type="ECO:0000256" key="1">
    <source>
        <dbReference type="SAM" id="Phobius"/>
    </source>
</evidence>
<accession>A0A3M9X3V1</accession>
<protein>
    <recommendedName>
        <fullName evidence="2">Potassium channel domain-containing protein</fullName>
    </recommendedName>
</protein>
<dbReference type="Pfam" id="PF07885">
    <property type="entry name" value="Ion_trans_2"/>
    <property type="match status" value="1"/>
</dbReference>
<feature type="domain" description="Potassium channel" evidence="2">
    <location>
        <begin position="21"/>
        <end position="63"/>
    </location>
</feature>
<feature type="transmembrane region" description="Helical" evidence="1">
    <location>
        <begin position="41"/>
        <end position="59"/>
    </location>
</feature>
<proteinExistence type="predicted"/>
<organism evidence="3 4">
    <name type="scientific">Mesorhizobium japonicum</name>
    <dbReference type="NCBI Taxonomy" id="2066070"/>
    <lineage>
        <taxon>Bacteria</taxon>
        <taxon>Pseudomonadati</taxon>
        <taxon>Pseudomonadota</taxon>
        <taxon>Alphaproteobacteria</taxon>
        <taxon>Hyphomicrobiales</taxon>
        <taxon>Phyllobacteriaceae</taxon>
        <taxon>Mesorhizobium</taxon>
    </lineage>
</organism>
<keyword evidence="1" id="KW-0472">Membrane</keyword>
<dbReference type="SUPFAM" id="SSF81324">
    <property type="entry name" value="Voltage-gated potassium channels"/>
    <property type="match status" value="1"/>
</dbReference>
<evidence type="ECO:0000313" key="4">
    <source>
        <dbReference type="Proteomes" id="UP000275436"/>
    </source>
</evidence>
<evidence type="ECO:0000313" key="3">
    <source>
        <dbReference type="EMBL" id="RNJ42677.1"/>
    </source>
</evidence>
<evidence type="ECO:0000259" key="2">
    <source>
        <dbReference type="Pfam" id="PF07885"/>
    </source>
</evidence>
<dbReference type="AlphaFoldDB" id="A0A3M9X3V1"/>